<keyword evidence="1" id="KW-0812">Transmembrane</keyword>
<dbReference type="Proteomes" id="UP000256661">
    <property type="component" value="Unassembled WGS sequence"/>
</dbReference>
<evidence type="ECO:0000313" key="2">
    <source>
        <dbReference type="EMBL" id="REE97095.1"/>
    </source>
</evidence>
<sequence length="152" mass="16440">MPWEKGSDMTEAGPGERIEDQSLGELVAQASSGISKLIRAEISLAKMELKVDARKAVIGGALFFVSLAVFAPVIIFLGLALAYGLMELFDMWAWLAFLTVALTYVAVAVLLGVVGVLVVKRIRGAQRTRRTLGDLPKAWQHESDKPAIAQTD</sequence>
<dbReference type="AlphaFoldDB" id="A0A3D9SVT2"/>
<gene>
    <name evidence="2" type="ORF">DFJ69_2551</name>
</gene>
<evidence type="ECO:0000313" key="3">
    <source>
        <dbReference type="Proteomes" id="UP000256661"/>
    </source>
</evidence>
<comment type="caution">
    <text evidence="2">The sequence shown here is derived from an EMBL/GenBank/DDBJ whole genome shotgun (WGS) entry which is preliminary data.</text>
</comment>
<reference evidence="2 3" key="1">
    <citation type="submission" date="2018-08" db="EMBL/GenBank/DDBJ databases">
        <title>Sequencing the genomes of 1000 actinobacteria strains.</title>
        <authorList>
            <person name="Klenk H.-P."/>
        </authorList>
    </citation>
    <scope>NUCLEOTIDE SEQUENCE [LARGE SCALE GENOMIC DNA]</scope>
    <source>
        <strain evidence="2 3">DSM 43927</strain>
    </source>
</reference>
<dbReference type="InterPro" id="IPR009937">
    <property type="entry name" value="Phage_holin_3_6"/>
</dbReference>
<proteinExistence type="predicted"/>
<dbReference type="Pfam" id="PF07332">
    <property type="entry name" value="Phage_holin_3_6"/>
    <property type="match status" value="1"/>
</dbReference>
<accession>A0A3D9SVT2</accession>
<protein>
    <submittedName>
        <fullName evidence="2">Putative superfamily III holin-X</fullName>
    </submittedName>
</protein>
<organism evidence="2 3">
    <name type="scientific">Thermomonospora umbrina</name>
    <dbReference type="NCBI Taxonomy" id="111806"/>
    <lineage>
        <taxon>Bacteria</taxon>
        <taxon>Bacillati</taxon>
        <taxon>Actinomycetota</taxon>
        <taxon>Actinomycetes</taxon>
        <taxon>Streptosporangiales</taxon>
        <taxon>Thermomonosporaceae</taxon>
        <taxon>Thermomonospora</taxon>
    </lineage>
</organism>
<name>A0A3D9SVT2_9ACTN</name>
<keyword evidence="1" id="KW-0472">Membrane</keyword>
<keyword evidence="1" id="KW-1133">Transmembrane helix</keyword>
<dbReference type="EMBL" id="QTTT01000001">
    <property type="protein sequence ID" value="REE97095.1"/>
    <property type="molecule type" value="Genomic_DNA"/>
</dbReference>
<feature type="transmembrane region" description="Helical" evidence="1">
    <location>
        <begin position="91"/>
        <end position="119"/>
    </location>
</feature>
<feature type="transmembrane region" description="Helical" evidence="1">
    <location>
        <begin position="56"/>
        <end position="85"/>
    </location>
</feature>
<evidence type="ECO:0000256" key="1">
    <source>
        <dbReference type="SAM" id="Phobius"/>
    </source>
</evidence>
<keyword evidence="3" id="KW-1185">Reference proteome</keyword>